<dbReference type="Pfam" id="PF13148">
    <property type="entry name" value="DUF3987"/>
    <property type="match status" value="1"/>
</dbReference>
<name>A0A4V1GM13_EUBML</name>
<organism evidence="1 2">
    <name type="scientific">Eubacterium maltosivorans</name>
    <dbReference type="NCBI Taxonomy" id="2041044"/>
    <lineage>
        <taxon>Bacteria</taxon>
        <taxon>Bacillati</taxon>
        <taxon>Bacillota</taxon>
        <taxon>Clostridia</taxon>
        <taxon>Eubacteriales</taxon>
        <taxon>Eubacteriaceae</taxon>
        <taxon>Eubacterium</taxon>
    </lineage>
</organism>
<dbReference type="EMBL" id="CP029487">
    <property type="protein sequence ID" value="QCT71686.1"/>
    <property type="molecule type" value="Genomic_DNA"/>
</dbReference>
<dbReference type="InterPro" id="IPR025048">
    <property type="entry name" value="DUF3987"/>
</dbReference>
<accession>A0A4V1GM13</accession>
<sequence length="591" mass="65513">MSRPCFNCPWYPIIWISWIAAPRPRGWSFTALIKERNLYSMNKNRAQRHYSDDIEAMTGLLTEEERKDLIIEETKKKINFKPIIPLDGSAANAVPAFPVESLPGAVQDFVLAAAASIGVPVAMTGSAALGVLAAAVQKKAKVKAKGDWTESLCLYILLIARSSERKSPVMRKMTRPIELYEEMVNEKMAEDIEAYDHQEQFYKKKIKYLEGKAARGVIDYTDAQEAREELASLKPTRPLRLTAGDVTPEVLVNLLEENNERMAIFAAEGGLFGTMSGRYSGAVNIDVFLNAYSQDKMTVDRVGRRTRILRDAHLTMVMAVQPHVVCEFEGKKEFQELGLTGRFLYAMPDSLVGTRNSREAPDVPPQVEAAYCQLITELLAMDAGIKGGVMLEMTEEARDLFFDFDHDTESRLTEDYECIEPFAGKVSGTVLRMAGILHYAAHGPRAAEIKISRSTVAKAIDLAEYYLAEKLRVFSLTSSDAETQAAAYVLKRAMTAGKDSLTQREIAQRCKGKGMHADDVESSLALLAAHHYLVPVPAEYAGTGRRSIRYFINPELLKTGATGEEGHNALVPVITPAEPEGFTQEERAVTV</sequence>
<dbReference type="Proteomes" id="UP000218387">
    <property type="component" value="Chromosome"/>
</dbReference>
<evidence type="ECO:0000313" key="1">
    <source>
        <dbReference type="EMBL" id="QCT71686.1"/>
    </source>
</evidence>
<dbReference type="KEGG" id="emt:CPZ25_010220"/>
<gene>
    <name evidence="1" type="ORF">CPZ25_010220</name>
</gene>
<protein>
    <submittedName>
        <fullName evidence="1">DUF3987 domain-containing protein</fullName>
    </submittedName>
</protein>
<evidence type="ECO:0000313" key="2">
    <source>
        <dbReference type="Proteomes" id="UP000218387"/>
    </source>
</evidence>
<proteinExistence type="predicted"/>
<reference evidence="1 2" key="1">
    <citation type="submission" date="2018-05" db="EMBL/GenBank/DDBJ databases">
        <title>Genome comparison of Eubacterium sp.</title>
        <authorList>
            <person name="Feng Y."/>
            <person name="Sanchez-Andrea I."/>
            <person name="Stams A.J.M."/>
            <person name="De Vos W.M."/>
        </authorList>
    </citation>
    <scope>NUCLEOTIDE SEQUENCE [LARGE SCALE GENOMIC DNA]</scope>
    <source>
        <strain evidence="1 2">YI</strain>
    </source>
</reference>
<keyword evidence="2" id="KW-1185">Reference proteome</keyword>
<dbReference type="AlphaFoldDB" id="A0A4V1GM13"/>